<dbReference type="GO" id="GO:0006790">
    <property type="term" value="P:sulfur compound metabolic process"/>
    <property type="evidence" value="ECO:0007669"/>
    <property type="project" value="TreeGrafter"/>
</dbReference>
<keyword evidence="4" id="KW-0560">Oxidoreductase</keyword>
<evidence type="ECO:0000259" key="6">
    <source>
        <dbReference type="Pfam" id="PF02668"/>
    </source>
</evidence>
<dbReference type="EMBL" id="HBGQ01035256">
    <property type="protein sequence ID" value="CAD9422909.1"/>
    <property type="molecule type" value="Transcribed_RNA"/>
</dbReference>
<comment type="similarity">
    <text evidence="1">Belongs to the TfdA dioxygenase family.</text>
</comment>
<evidence type="ECO:0000256" key="3">
    <source>
        <dbReference type="ARBA" id="ARBA00022964"/>
    </source>
</evidence>
<evidence type="ECO:0000313" key="7">
    <source>
        <dbReference type="EMBL" id="CAD9422909.1"/>
    </source>
</evidence>
<dbReference type="GO" id="GO:0016706">
    <property type="term" value="F:2-oxoglutarate-dependent dioxygenase activity"/>
    <property type="evidence" value="ECO:0007669"/>
    <property type="project" value="TreeGrafter"/>
</dbReference>
<gene>
    <name evidence="7" type="ORF">AAND1436_LOCUS17370</name>
</gene>
<organism evidence="7">
    <name type="scientific">Alexandrium andersonii</name>
    <dbReference type="NCBI Taxonomy" id="327968"/>
    <lineage>
        <taxon>Eukaryota</taxon>
        <taxon>Sar</taxon>
        <taxon>Alveolata</taxon>
        <taxon>Dinophyceae</taxon>
        <taxon>Gonyaulacales</taxon>
        <taxon>Pyrocystaceae</taxon>
        <taxon>Alexandrium</taxon>
    </lineage>
</organism>
<accession>A0A7S2FYZ2</accession>
<dbReference type="InterPro" id="IPR042098">
    <property type="entry name" value="TauD-like_sf"/>
</dbReference>
<evidence type="ECO:0000256" key="1">
    <source>
        <dbReference type="ARBA" id="ARBA00005896"/>
    </source>
</evidence>
<keyword evidence="5" id="KW-0408">Iron</keyword>
<dbReference type="Gene3D" id="3.60.130.10">
    <property type="entry name" value="Clavaminate synthase-like"/>
    <property type="match status" value="1"/>
</dbReference>
<feature type="domain" description="TauD/TfdA-like" evidence="6">
    <location>
        <begin position="55"/>
        <end position="317"/>
    </location>
</feature>
<evidence type="ECO:0000256" key="5">
    <source>
        <dbReference type="ARBA" id="ARBA00023004"/>
    </source>
</evidence>
<dbReference type="PANTHER" id="PTHR30468">
    <property type="entry name" value="ALPHA-KETOGLUTARATE-DEPENDENT SULFONATE DIOXYGENASE"/>
    <property type="match status" value="1"/>
</dbReference>
<dbReference type="InterPro" id="IPR003819">
    <property type="entry name" value="TauD/TfdA-like"/>
</dbReference>
<protein>
    <recommendedName>
        <fullName evidence="6">TauD/TfdA-like domain-containing protein</fullName>
    </recommendedName>
</protein>
<dbReference type="SUPFAM" id="SSF51197">
    <property type="entry name" value="Clavaminate synthase-like"/>
    <property type="match status" value="1"/>
</dbReference>
<evidence type="ECO:0000256" key="4">
    <source>
        <dbReference type="ARBA" id="ARBA00023002"/>
    </source>
</evidence>
<dbReference type="InterPro" id="IPR051323">
    <property type="entry name" value="AtsK-like"/>
</dbReference>
<keyword evidence="2" id="KW-0479">Metal-binding</keyword>
<keyword evidence="3" id="KW-0223">Dioxygenase</keyword>
<dbReference type="GO" id="GO:0046872">
    <property type="term" value="F:metal ion binding"/>
    <property type="evidence" value="ECO:0007669"/>
    <property type="project" value="UniProtKB-KW"/>
</dbReference>
<dbReference type="GO" id="GO:0005737">
    <property type="term" value="C:cytoplasm"/>
    <property type="evidence" value="ECO:0007669"/>
    <property type="project" value="TreeGrafter"/>
</dbReference>
<dbReference type="AlphaFoldDB" id="A0A7S2FYZ2"/>
<reference evidence="7" key="1">
    <citation type="submission" date="2021-01" db="EMBL/GenBank/DDBJ databases">
        <authorList>
            <person name="Corre E."/>
            <person name="Pelletier E."/>
            <person name="Niang G."/>
            <person name="Scheremetjew M."/>
            <person name="Finn R."/>
            <person name="Kale V."/>
            <person name="Holt S."/>
            <person name="Cochrane G."/>
            <person name="Meng A."/>
            <person name="Brown T."/>
            <person name="Cohen L."/>
        </authorList>
    </citation>
    <scope>NUCLEOTIDE SEQUENCE</scope>
    <source>
        <strain evidence="7">CCMP2222</strain>
    </source>
</reference>
<dbReference type="PANTHER" id="PTHR30468:SF1">
    <property type="entry name" value="ALPHA-KETOGLUTARATE-DEPENDENT SULFONATE DIOXYGENASE"/>
    <property type="match status" value="1"/>
</dbReference>
<evidence type="ECO:0000256" key="2">
    <source>
        <dbReference type="ARBA" id="ARBA00022723"/>
    </source>
</evidence>
<name>A0A7S2FYZ2_9DINO</name>
<proteinExistence type="inferred from homology"/>
<sequence length="336" mass="37390">MAAPSLAGRFMAVAKAQALDMLAAGNNDKETLAKRIREDPLHGDVTVAGVNMRLEPLSPSIGTVIHGVDLAALTPELVEFIRSIWLQRKAVFFRGQSHLTRKQHVDLANTFGTVGAHHGERDWVPENDHVTLERSTPNGFPDIISIYSDEKSRHAASHWHSDVMWSTRPPMGSMLLARKVPPVGGDTVFCDMYAMWNALRPETRQKLEGLRAFNQGGPGHAKDGKIPSAEHPCARTHPETGCTGLFVSPGFTKRIVGVPQEESNKLLHECFALAGMPEFCCRFHWEDGSLAFWDNRACLHYATPDSWPYTRSLERVTVLDKDESKKRPYYAGKAKL</sequence>
<dbReference type="Pfam" id="PF02668">
    <property type="entry name" value="TauD"/>
    <property type="match status" value="1"/>
</dbReference>